<dbReference type="RefSeq" id="WP_253805004.1">
    <property type="nucleotide sequence ID" value="NZ_BAAAUB010000060.1"/>
</dbReference>
<feature type="region of interest" description="Disordered" evidence="1">
    <location>
        <begin position="1"/>
        <end position="30"/>
    </location>
</feature>
<accession>A0ABT1JD51</accession>
<dbReference type="EMBL" id="JAMZDX010000009">
    <property type="protein sequence ID" value="MCP2314651.1"/>
    <property type="molecule type" value="Genomic_DNA"/>
</dbReference>
<proteinExistence type="predicted"/>
<dbReference type="InterPro" id="IPR011010">
    <property type="entry name" value="DNA_brk_join_enz"/>
</dbReference>
<dbReference type="SUPFAM" id="SSF56349">
    <property type="entry name" value="DNA breaking-rejoining enzymes"/>
    <property type="match status" value="1"/>
</dbReference>
<evidence type="ECO:0000313" key="2">
    <source>
        <dbReference type="EMBL" id="MCP2314651.1"/>
    </source>
</evidence>
<dbReference type="Proteomes" id="UP001206483">
    <property type="component" value="Unassembled WGS sequence"/>
</dbReference>
<evidence type="ECO:0000256" key="1">
    <source>
        <dbReference type="SAM" id="MobiDB-lite"/>
    </source>
</evidence>
<sequence>MLARTPPLSHRNASAYSRDSWGQPPADDPRVCTPQITGQLPLPLARMRRVFLYPHANRIAGRDLPGAELVERIARELHAELGKGDFWKVTVIRHARLALATREAGEDLVDVRVLPDLPDLSAAVAQVLDRAGLLTRRIGVTAPRYRPYAEGRVVPHRVLRKTSCRICLAWGGDHRPVCDRCQHWRRKFPAGRCERCHRDGLPLKDGHCRLCHVVLAEHHGDGEPVDQLWFGGPNMPALWLPASQLRPQDRKTGRREAKRRAERARRQMTPPSPHLVDPDQDELFPPPPRDWARVKDRPLPALTSEAERLVEDYLVYGRERNWWPSGHDHHDVQTLRLVVAHLGALAPLHEVDIRSAADLKRAWHARRTLYFLAERGLLTRAPGTGRDRDEIAVDRLTGQVPSAFRDDVHCWTQVLRGAGRWPSPALPWTTIRGYLTSALPTLTILATTHTSLREITPDHLSEAIGALPEHRARTVQPAMRSLFRALKRERRVFRDPARTLTLPMPQRLPRPLPADRLAGLLERAATPTAKTVLALTAIHAVGSEQIRHARLDHLDLAGGRLHLHHGGPRRTVILDELTLTLIRQMLHERHHRWPLCPNPHLIVSQITAADPTGPPACSGFFYDLYTATGTPAGRLRRDRVLDEAHHTADPVHLMRMFGISVATAVAYTRAAHPERFGADPAQP</sequence>
<feature type="region of interest" description="Disordered" evidence="1">
    <location>
        <begin position="243"/>
        <end position="282"/>
    </location>
</feature>
<organism evidence="2 3">
    <name type="scientific">Kitasatospora paracochleata</name>
    <dbReference type="NCBI Taxonomy" id="58354"/>
    <lineage>
        <taxon>Bacteria</taxon>
        <taxon>Bacillati</taxon>
        <taxon>Actinomycetota</taxon>
        <taxon>Actinomycetes</taxon>
        <taxon>Kitasatosporales</taxon>
        <taxon>Streptomycetaceae</taxon>
        <taxon>Kitasatospora</taxon>
    </lineage>
</organism>
<comment type="caution">
    <text evidence="2">The sequence shown here is derived from an EMBL/GenBank/DDBJ whole genome shotgun (WGS) entry which is preliminary data.</text>
</comment>
<evidence type="ECO:0000313" key="3">
    <source>
        <dbReference type="Proteomes" id="UP001206483"/>
    </source>
</evidence>
<reference evidence="2 3" key="1">
    <citation type="submission" date="2022-06" db="EMBL/GenBank/DDBJ databases">
        <title>Sequencing the genomes of 1000 actinobacteria strains.</title>
        <authorList>
            <person name="Klenk H.-P."/>
        </authorList>
    </citation>
    <scope>NUCLEOTIDE SEQUENCE [LARGE SCALE GENOMIC DNA]</scope>
    <source>
        <strain evidence="2 3">DSM 41656</strain>
    </source>
</reference>
<gene>
    <name evidence="2" type="ORF">FHR36_007852</name>
</gene>
<keyword evidence="3" id="KW-1185">Reference proteome</keyword>
<protein>
    <submittedName>
        <fullName evidence="2">Uncharacterized protein</fullName>
    </submittedName>
</protein>
<name>A0ABT1JD51_9ACTN</name>